<name>A0A8T0ISJ1_CERPU</name>
<dbReference type="AlphaFoldDB" id="A0A8T0ISJ1"/>
<dbReference type="EMBL" id="CM026422">
    <property type="protein sequence ID" value="KAG0585746.1"/>
    <property type="molecule type" value="Genomic_DNA"/>
</dbReference>
<protein>
    <submittedName>
        <fullName evidence="1">Uncharacterized protein</fullName>
    </submittedName>
</protein>
<reference evidence="1" key="1">
    <citation type="submission" date="2020-06" db="EMBL/GenBank/DDBJ databases">
        <title>WGS assembly of Ceratodon purpureus strain R40.</title>
        <authorList>
            <person name="Carey S.B."/>
            <person name="Jenkins J."/>
            <person name="Shu S."/>
            <person name="Lovell J.T."/>
            <person name="Sreedasyam A."/>
            <person name="Maumus F."/>
            <person name="Tiley G.P."/>
            <person name="Fernandez-Pozo N."/>
            <person name="Barry K."/>
            <person name="Chen C."/>
            <person name="Wang M."/>
            <person name="Lipzen A."/>
            <person name="Daum C."/>
            <person name="Saski C.A."/>
            <person name="Payton A.C."/>
            <person name="Mcbreen J.C."/>
            <person name="Conrad R.E."/>
            <person name="Kollar L.M."/>
            <person name="Olsson S."/>
            <person name="Huttunen S."/>
            <person name="Landis J.B."/>
            <person name="Wickett N.J."/>
            <person name="Johnson M.G."/>
            <person name="Rensing S.A."/>
            <person name="Grimwood J."/>
            <person name="Schmutz J."/>
            <person name="Mcdaniel S.F."/>
        </authorList>
    </citation>
    <scope>NUCLEOTIDE SEQUENCE</scope>
    <source>
        <strain evidence="1">R40</strain>
    </source>
</reference>
<dbReference type="Proteomes" id="UP000822688">
    <property type="component" value="Chromosome 2"/>
</dbReference>
<organism evidence="1 2">
    <name type="scientific">Ceratodon purpureus</name>
    <name type="common">Fire moss</name>
    <name type="synonym">Dicranum purpureum</name>
    <dbReference type="NCBI Taxonomy" id="3225"/>
    <lineage>
        <taxon>Eukaryota</taxon>
        <taxon>Viridiplantae</taxon>
        <taxon>Streptophyta</taxon>
        <taxon>Embryophyta</taxon>
        <taxon>Bryophyta</taxon>
        <taxon>Bryophytina</taxon>
        <taxon>Bryopsida</taxon>
        <taxon>Dicranidae</taxon>
        <taxon>Pseudoditrichales</taxon>
        <taxon>Ditrichaceae</taxon>
        <taxon>Ceratodon</taxon>
    </lineage>
</organism>
<accession>A0A8T0ISJ1</accession>
<proteinExistence type="predicted"/>
<comment type="caution">
    <text evidence="1">The sequence shown here is derived from an EMBL/GenBank/DDBJ whole genome shotgun (WGS) entry which is preliminary data.</text>
</comment>
<sequence length="108" mass="11851">MSWDNGSQLLESHCRHRLPILPSRTRLLLPDAPPSPANPRTLTTLSVDPTCLNRSKANCDTPTTPLELSTRCATCRNDTTRAGIRLIKAVDAIATTPHLSLLLLYSPH</sequence>
<gene>
    <name evidence="1" type="ORF">KC19_2G035000</name>
</gene>
<keyword evidence="2" id="KW-1185">Reference proteome</keyword>
<evidence type="ECO:0000313" key="1">
    <source>
        <dbReference type="EMBL" id="KAG0585746.1"/>
    </source>
</evidence>
<evidence type="ECO:0000313" key="2">
    <source>
        <dbReference type="Proteomes" id="UP000822688"/>
    </source>
</evidence>